<gene>
    <name evidence="1" type="ORF">Bcop_0411</name>
</gene>
<dbReference type="InterPro" id="IPR014127">
    <property type="entry name" value="CHP02757"/>
</dbReference>
<dbReference type="Proteomes" id="UP000018439">
    <property type="component" value="Chromosome"/>
</dbReference>
<dbReference type="STRING" id="679937.Bcop_0411"/>
<dbReference type="AlphaFoldDB" id="F3ZR36"/>
<dbReference type="OrthoDB" id="9773332at2"/>
<evidence type="ECO:0008006" key="3">
    <source>
        <dbReference type="Google" id="ProtNLM"/>
    </source>
</evidence>
<accession>F3ZR36</accession>
<dbReference type="NCBIfam" id="TIGR02757">
    <property type="entry name" value="TIGR02757 family protein"/>
    <property type="match status" value="1"/>
</dbReference>
<dbReference type="GO" id="GO:0006281">
    <property type="term" value="P:DNA repair"/>
    <property type="evidence" value="ECO:0007669"/>
    <property type="project" value="InterPro"/>
</dbReference>
<evidence type="ECO:0000313" key="1">
    <source>
        <dbReference type="EMBL" id="EGJ70629.1"/>
    </source>
</evidence>
<dbReference type="HOGENOM" id="CLU_064298_0_0_10"/>
<proteinExistence type="predicted"/>
<dbReference type="InterPro" id="IPR011257">
    <property type="entry name" value="DNA_glycosylase"/>
</dbReference>
<dbReference type="EMBL" id="CM001167">
    <property type="protein sequence ID" value="EGJ70629.1"/>
    <property type="molecule type" value="Genomic_DNA"/>
</dbReference>
<organism evidence="1 2">
    <name type="scientific">Bacteroides coprosuis DSM 18011</name>
    <dbReference type="NCBI Taxonomy" id="679937"/>
    <lineage>
        <taxon>Bacteria</taxon>
        <taxon>Pseudomonadati</taxon>
        <taxon>Bacteroidota</taxon>
        <taxon>Bacteroidia</taxon>
        <taxon>Bacteroidales</taxon>
        <taxon>Bacteroidaceae</taxon>
        <taxon>Bacteroides</taxon>
    </lineage>
</organism>
<dbReference type="eggNOG" id="COG0177">
    <property type="taxonomic scope" value="Bacteria"/>
</dbReference>
<dbReference type="Pfam" id="PF09674">
    <property type="entry name" value="DUF2400"/>
    <property type="match status" value="1"/>
</dbReference>
<sequence length="242" mass="28466">MKLKEQLDLLREKYNTKAFIESDPVQFPHRFKDKKDIEIVSFLIATISWGKRPMILKSAEKMLNLMGNTPYSYIMDEGYLSLENKNIHRTFFENDLQYYCKGLHSIYSQYPDLEQVFIQKESLWEGIHLYRDLMKNANLGVETKHISNPLKNSACKRLFMGLRWLIRKDGIVDLGVWKNLNPSQLYIPLDTHVARVSREMGLLTRKSNDRKAVEELTNNLRKLDPVDPISYDFALFGWGEDR</sequence>
<keyword evidence="2" id="KW-1185">Reference proteome</keyword>
<reference evidence="1 2" key="1">
    <citation type="journal article" date="2011" name="Stand. Genomic Sci.">
        <title>Non-contiguous finished genome sequence of Bacteroides coprosuis type strain (PC139).</title>
        <authorList>
            <person name="Land M."/>
            <person name="Held B."/>
            <person name="Gronow S."/>
            <person name="Abt B."/>
            <person name="Lucas S."/>
            <person name="Del Rio T.G."/>
            <person name="Nolan M."/>
            <person name="Tice H."/>
            <person name="Cheng J.F."/>
            <person name="Pitluck S."/>
            <person name="Liolios K."/>
            <person name="Pagani I."/>
            <person name="Ivanova N."/>
            <person name="Mavromatis K."/>
            <person name="Mikhailova N."/>
            <person name="Pati A."/>
            <person name="Tapia R."/>
            <person name="Han C."/>
            <person name="Goodwin L."/>
            <person name="Chen A."/>
            <person name="Palaniappan K."/>
            <person name="Hauser L."/>
            <person name="Brambilla E.M."/>
            <person name="Rohde M."/>
            <person name="Goker M."/>
            <person name="Detter J.C."/>
            <person name="Woyke T."/>
            <person name="Bristow J."/>
            <person name="Eisen J.A."/>
            <person name="Markowitz V."/>
            <person name="Hugenholtz P."/>
            <person name="Kyrpides N.C."/>
            <person name="Klenk H.P."/>
            <person name="Lapidus A."/>
        </authorList>
    </citation>
    <scope>NUCLEOTIDE SEQUENCE</scope>
    <source>
        <strain evidence="1 2">DSM 18011</strain>
    </source>
</reference>
<protein>
    <recommendedName>
        <fullName evidence="3">TIGR02757 family protein</fullName>
    </recommendedName>
</protein>
<name>F3ZR36_9BACE</name>
<evidence type="ECO:0000313" key="2">
    <source>
        <dbReference type="Proteomes" id="UP000018439"/>
    </source>
</evidence>
<dbReference type="SUPFAM" id="SSF48150">
    <property type="entry name" value="DNA-glycosylase"/>
    <property type="match status" value="1"/>
</dbReference>
<dbReference type="GO" id="GO:0003824">
    <property type="term" value="F:catalytic activity"/>
    <property type="evidence" value="ECO:0007669"/>
    <property type="project" value="InterPro"/>
</dbReference>